<dbReference type="Pfam" id="PF02631">
    <property type="entry name" value="RecX_HTH2"/>
    <property type="match status" value="1"/>
</dbReference>
<reference evidence="8 9" key="1">
    <citation type="submission" date="2017-07" db="EMBL/GenBank/DDBJ databases">
        <title>Bifidobacterium novel species.</title>
        <authorList>
            <person name="Lugli G.A."/>
            <person name="Milani C."/>
            <person name="Duranti S."/>
            <person name="Mangifesta M."/>
        </authorList>
    </citation>
    <scope>NUCLEOTIDE SEQUENCE [LARGE SCALE GENOMIC DNA]</scope>
    <source>
        <strain evidence="9">Goo31D</strain>
    </source>
</reference>
<evidence type="ECO:0000256" key="3">
    <source>
        <dbReference type="ARBA" id="ARBA00018111"/>
    </source>
</evidence>
<dbReference type="InterPro" id="IPR053924">
    <property type="entry name" value="RecX_HTH_2nd"/>
</dbReference>
<comment type="similarity">
    <text evidence="2">Belongs to the RecX family.</text>
</comment>
<dbReference type="InterPro" id="IPR036388">
    <property type="entry name" value="WH-like_DNA-bd_sf"/>
</dbReference>
<comment type="caution">
    <text evidence="8">The sequence shown here is derived from an EMBL/GenBank/DDBJ whole genome shotgun (WGS) entry which is preliminary data.</text>
</comment>
<keyword evidence="4" id="KW-0963">Cytoplasm</keyword>
<dbReference type="AlphaFoldDB" id="A0A2N5J1C0"/>
<dbReference type="InterPro" id="IPR053926">
    <property type="entry name" value="RecX_HTH_1st"/>
</dbReference>
<organism evidence="8 9">
    <name type="scientific">Bifidobacterium anseris</name>
    <dbReference type="NCBI Taxonomy" id="2020963"/>
    <lineage>
        <taxon>Bacteria</taxon>
        <taxon>Bacillati</taxon>
        <taxon>Actinomycetota</taxon>
        <taxon>Actinomycetes</taxon>
        <taxon>Bifidobacteriales</taxon>
        <taxon>Bifidobacteriaceae</taxon>
        <taxon>Bifidobacterium</taxon>
    </lineage>
</organism>
<dbReference type="Gene3D" id="1.10.10.10">
    <property type="entry name" value="Winged helix-like DNA-binding domain superfamily/Winged helix DNA-binding domain"/>
    <property type="match status" value="2"/>
</dbReference>
<gene>
    <name evidence="8" type="ORF">CGZ88_0172</name>
</gene>
<comment type="subcellular location">
    <subcellularLocation>
        <location evidence="1">Cytoplasm</location>
    </subcellularLocation>
</comment>
<feature type="region of interest" description="Disordered" evidence="5">
    <location>
        <begin position="110"/>
        <end position="140"/>
    </location>
</feature>
<protein>
    <recommendedName>
        <fullName evidence="3">Regulatory protein RecX</fullName>
    </recommendedName>
</protein>
<accession>A0A2N5J1C0</accession>
<dbReference type="PANTHER" id="PTHR33602">
    <property type="entry name" value="REGULATORY PROTEIN RECX FAMILY PROTEIN"/>
    <property type="match status" value="1"/>
</dbReference>
<sequence length="299" mass="32305">MISVEEFLVAHPVPAAPQEVVTGRDKGRGGGKHTAVRDDVAVRDNADAREDAVAYDDAIGCRGADVREDDADCGDIAVHDDTAAPRSSARFGGTFGASRDDDVVRYARSGRRAGARKADRRDERRRSAGGFAVTQTDDPRDGERCKEAALRLLDAAARSTGALRAKLAERGYADDVIGEVVDRLTELRLLDDEEYARAVARSCANRMMGMRGAVMEMTRKGVDRALATRVAAEADADGLFVDAAWALGRSVAVRTRGKDPQVARRRFWSAGGRKGHDSQMLREVGEALFSARGDNRGDE</sequence>
<evidence type="ECO:0000313" key="9">
    <source>
        <dbReference type="Proteomes" id="UP000234935"/>
    </source>
</evidence>
<feature type="domain" description="RecX second three-helical" evidence="6">
    <location>
        <begin position="191"/>
        <end position="228"/>
    </location>
</feature>
<evidence type="ECO:0000256" key="2">
    <source>
        <dbReference type="ARBA" id="ARBA00009695"/>
    </source>
</evidence>
<dbReference type="PANTHER" id="PTHR33602:SF1">
    <property type="entry name" value="REGULATORY PROTEIN RECX FAMILY PROTEIN"/>
    <property type="match status" value="1"/>
</dbReference>
<proteinExistence type="inferred from homology"/>
<feature type="domain" description="RecX first three-helical" evidence="7">
    <location>
        <begin position="145"/>
        <end position="184"/>
    </location>
</feature>
<dbReference type="OrthoDB" id="3238942at2"/>
<dbReference type="EMBL" id="NMYC01000001">
    <property type="protein sequence ID" value="PLS28010.1"/>
    <property type="molecule type" value="Genomic_DNA"/>
</dbReference>
<evidence type="ECO:0000256" key="1">
    <source>
        <dbReference type="ARBA" id="ARBA00004496"/>
    </source>
</evidence>
<dbReference type="InterPro" id="IPR003783">
    <property type="entry name" value="Regulatory_RecX"/>
</dbReference>
<feature type="compositionally biased region" description="Basic and acidic residues" evidence="5">
    <location>
        <begin position="116"/>
        <end position="126"/>
    </location>
</feature>
<evidence type="ECO:0000313" key="8">
    <source>
        <dbReference type="EMBL" id="PLS28010.1"/>
    </source>
</evidence>
<keyword evidence="9" id="KW-1185">Reference proteome</keyword>
<evidence type="ECO:0000259" key="7">
    <source>
        <dbReference type="Pfam" id="PF21982"/>
    </source>
</evidence>
<name>A0A2N5J1C0_9BIFI</name>
<evidence type="ECO:0000256" key="5">
    <source>
        <dbReference type="SAM" id="MobiDB-lite"/>
    </source>
</evidence>
<dbReference type="GO" id="GO:0005737">
    <property type="term" value="C:cytoplasm"/>
    <property type="evidence" value="ECO:0007669"/>
    <property type="project" value="UniProtKB-SubCell"/>
</dbReference>
<dbReference type="RefSeq" id="WP_081664058.1">
    <property type="nucleotide sequence ID" value="NZ_NMYC01000001.1"/>
</dbReference>
<dbReference type="Proteomes" id="UP000234935">
    <property type="component" value="Unassembled WGS sequence"/>
</dbReference>
<dbReference type="Pfam" id="PF21982">
    <property type="entry name" value="RecX_HTH1"/>
    <property type="match status" value="1"/>
</dbReference>
<evidence type="ECO:0000259" key="6">
    <source>
        <dbReference type="Pfam" id="PF02631"/>
    </source>
</evidence>
<dbReference type="GO" id="GO:0006282">
    <property type="term" value="P:regulation of DNA repair"/>
    <property type="evidence" value="ECO:0007669"/>
    <property type="project" value="InterPro"/>
</dbReference>
<evidence type="ECO:0000256" key="4">
    <source>
        <dbReference type="ARBA" id="ARBA00022490"/>
    </source>
</evidence>